<name>A0A9W6ZYT0_9STRA</name>
<proteinExistence type="predicted"/>
<comment type="caution">
    <text evidence="2">The sequence shown here is derived from an EMBL/GenBank/DDBJ whole genome shotgun (WGS) entry which is preliminary data.</text>
</comment>
<feature type="compositionally biased region" description="Low complexity" evidence="1">
    <location>
        <begin position="31"/>
        <end position="95"/>
    </location>
</feature>
<evidence type="ECO:0000313" key="3">
    <source>
        <dbReference type="Proteomes" id="UP001162640"/>
    </source>
</evidence>
<evidence type="ECO:0000313" key="2">
    <source>
        <dbReference type="EMBL" id="GMH60416.1"/>
    </source>
</evidence>
<feature type="compositionally biased region" description="Polar residues" evidence="1">
    <location>
        <begin position="143"/>
        <end position="154"/>
    </location>
</feature>
<evidence type="ECO:0000256" key="1">
    <source>
        <dbReference type="SAM" id="MobiDB-lite"/>
    </source>
</evidence>
<reference evidence="3" key="1">
    <citation type="journal article" date="2023" name="Commun. Biol.">
        <title>Genome analysis of Parmales, the sister group of diatoms, reveals the evolutionary specialization of diatoms from phago-mixotrophs to photoautotrophs.</title>
        <authorList>
            <person name="Ban H."/>
            <person name="Sato S."/>
            <person name="Yoshikawa S."/>
            <person name="Yamada K."/>
            <person name="Nakamura Y."/>
            <person name="Ichinomiya M."/>
            <person name="Sato N."/>
            <person name="Blanc-Mathieu R."/>
            <person name="Endo H."/>
            <person name="Kuwata A."/>
            <person name="Ogata H."/>
        </authorList>
    </citation>
    <scope>NUCLEOTIDE SEQUENCE [LARGE SCALE GENOMIC DNA]</scope>
</reference>
<organism evidence="2 3">
    <name type="scientific">Triparma laevis f. inornata</name>
    <dbReference type="NCBI Taxonomy" id="1714386"/>
    <lineage>
        <taxon>Eukaryota</taxon>
        <taxon>Sar</taxon>
        <taxon>Stramenopiles</taxon>
        <taxon>Ochrophyta</taxon>
        <taxon>Bolidophyceae</taxon>
        <taxon>Parmales</taxon>
        <taxon>Triparmaceae</taxon>
        <taxon>Triparma</taxon>
    </lineage>
</organism>
<feature type="compositionally biased region" description="Polar residues" evidence="1">
    <location>
        <begin position="101"/>
        <end position="110"/>
    </location>
</feature>
<protein>
    <submittedName>
        <fullName evidence="2">Uncharacterized protein</fullName>
    </submittedName>
</protein>
<feature type="region of interest" description="Disordered" evidence="1">
    <location>
        <begin position="1"/>
        <end position="185"/>
    </location>
</feature>
<feature type="compositionally biased region" description="Low complexity" evidence="1">
    <location>
        <begin position="111"/>
        <end position="123"/>
    </location>
</feature>
<accession>A0A9W6ZYT0</accession>
<dbReference type="AlphaFoldDB" id="A0A9W6ZYT0"/>
<sequence>MTPDSMIDLMTKLKVPPATKNKSGDKSGAATSTTTKVQTSSSSSTSSVTSSYSTRTPSTPLAPSNSTITPNNTPSNASKPAPIPSPLLSLTSPSSIRGSPHLSTPTQLLDFTNNTNSSPFSPSQTLKTQSTEKPRKYTYARDSPQSSTGSSKHSTPLPPVNPLSSNIQTGLPSSSPLQPPPASLNPTLLTKLGPNGPRIQVLCDVYRSGGCEREKFVIIINEWAGGMAGEVLRDQRVF</sequence>
<dbReference type="Proteomes" id="UP001162640">
    <property type="component" value="Unassembled WGS sequence"/>
</dbReference>
<gene>
    <name evidence="2" type="ORF">TL16_g03044</name>
</gene>
<dbReference type="EMBL" id="BLQM01000078">
    <property type="protein sequence ID" value="GMH60416.1"/>
    <property type="molecule type" value="Genomic_DNA"/>
</dbReference>